<dbReference type="InterPro" id="IPR036419">
    <property type="entry name" value="Ribosomal_S3_C_sf"/>
</dbReference>
<keyword evidence="4 8" id="KW-0689">Ribosomal protein</keyword>
<comment type="function">
    <text evidence="6 8">Binds the lower part of the 30S subunit head. Binds mRNA in the 70S ribosome, positioning it for translation.</text>
</comment>
<dbReference type="Pfam" id="PF00189">
    <property type="entry name" value="Ribosomal_S3_C"/>
    <property type="match status" value="1"/>
</dbReference>
<dbReference type="GO" id="GO:0006412">
    <property type="term" value="P:translation"/>
    <property type="evidence" value="ECO:0007669"/>
    <property type="project" value="UniProtKB-UniRule"/>
</dbReference>
<dbReference type="PANTHER" id="PTHR11760:SF19">
    <property type="entry name" value="SMALL RIBOSOMAL SUBUNIT PROTEIN US3C"/>
    <property type="match status" value="1"/>
</dbReference>
<dbReference type="SUPFAM" id="SSF54821">
    <property type="entry name" value="Ribosomal protein S3 C-terminal domain"/>
    <property type="match status" value="1"/>
</dbReference>
<dbReference type="SUPFAM" id="SSF54814">
    <property type="entry name" value="Prokaryotic type KH domain (KH-domain type II)"/>
    <property type="match status" value="1"/>
</dbReference>
<dbReference type="Gene3D" id="3.30.1140.32">
    <property type="entry name" value="Ribosomal protein S3, C-terminal domain"/>
    <property type="match status" value="1"/>
</dbReference>
<comment type="subunit">
    <text evidence="8">Part of the 30S ribosomal subunit. Forms a tight complex with proteins S10 and S14.</text>
</comment>
<evidence type="ECO:0000256" key="7">
    <source>
        <dbReference type="ARBA" id="ARBA00035257"/>
    </source>
</evidence>
<protein>
    <recommendedName>
        <fullName evidence="7 8">Small ribosomal subunit protein uS3</fullName>
    </recommendedName>
</protein>
<evidence type="ECO:0000256" key="1">
    <source>
        <dbReference type="ARBA" id="ARBA00010761"/>
    </source>
</evidence>
<evidence type="ECO:0000313" key="12">
    <source>
        <dbReference type="Proteomes" id="UP000034875"/>
    </source>
</evidence>
<reference evidence="11 12" key="1">
    <citation type="journal article" date="2015" name="Nature">
        <title>rRNA introns, odd ribosomes, and small enigmatic genomes across a large radiation of phyla.</title>
        <authorList>
            <person name="Brown C.T."/>
            <person name="Hug L.A."/>
            <person name="Thomas B.C."/>
            <person name="Sharon I."/>
            <person name="Castelle C.J."/>
            <person name="Singh A."/>
            <person name="Wilkins M.J."/>
            <person name="Williams K.H."/>
            <person name="Banfield J.F."/>
        </authorList>
    </citation>
    <scope>NUCLEOTIDE SEQUENCE [LARGE SCALE GENOMIC DNA]</scope>
</reference>
<evidence type="ECO:0000259" key="10">
    <source>
        <dbReference type="PROSITE" id="PS50823"/>
    </source>
</evidence>
<evidence type="ECO:0000256" key="6">
    <source>
        <dbReference type="ARBA" id="ARBA00024998"/>
    </source>
</evidence>
<dbReference type="PROSITE" id="PS50823">
    <property type="entry name" value="KH_TYPE_2"/>
    <property type="match status" value="1"/>
</dbReference>
<evidence type="ECO:0000313" key="11">
    <source>
        <dbReference type="EMBL" id="KKS43908.1"/>
    </source>
</evidence>
<dbReference type="CDD" id="cd02412">
    <property type="entry name" value="KH-II_30S_S3"/>
    <property type="match status" value="1"/>
</dbReference>
<evidence type="ECO:0000256" key="3">
    <source>
        <dbReference type="ARBA" id="ARBA00022884"/>
    </source>
</evidence>
<keyword evidence="3 8" id="KW-0694">RNA-binding</keyword>
<dbReference type="PROSITE" id="PS00548">
    <property type="entry name" value="RIBOSOMAL_S3"/>
    <property type="match status" value="1"/>
</dbReference>
<evidence type="ECO:0000256" key="9">
    <source>
        <dbReference type="RuleBase" id="RU003624"/>
    </source>
</evidence>
<dbReference type="InterPro" id="IPR018280">
    <property type="entry name" value="Ribosomal_uS3_CS"/>
</dbReference>
<dbReference type="Pfam" id="PF07650">
    <property type="entry name" value="KH_2"/>
    <property type="match status" value="1"/>
</dbReference>
<evidence type="ECO:0000256" key="4">
    <source>
        <dbReference type="ARBA" id="ARBA00022980"/>
    </source>
</evidence>
<dbReference type="Gene3D" id="3.30.300.20">
    <property type="match status" value="1"/>
</dbReference>
<dbReference type="PATRIC" id="fig|1618341.3.peg.354"/>
<dbReference type="GO" id="GO:0003735">
    <property type="term" value="F:structural constituent of ribosome"/>
    <property type="evidence" value="ECO:0007669"/>
    <property type="project" value="InterPro"/>
</dbReference>
<dbReference type="InterPro" id="IPR005704">
    <property type="entry name" value="Ribosomal_uS3_bac-typ"/>
</dbReference>
<dbReference type="NCBIfam" id="TIGR01009">
    <property type="entry name" value="rpsC_bact"/>
    <property type="match status" value="1"/>
</dbReference>
<dbReference type="InterPro" id="IPR004044">
    <property type="entry name" value="KH_dom_type_2"/>
</dbReference>
<evidence type="ECO:0000256" key="5">
    <source>
        <dbReference type="ARBA" id="ARBA00023274"/>
    </source>
</evidence>
<dbReference type="Proteomes" id="UP000034875">
    <property type="component" value="Unassembled WGS sequence"/>
</dbReference>
<dbReference type="PANTHER" id="PTHR11760">
    <property type="entry name" value="30S/40S RIBOSOMAL PROTEIN S3"/>
    <property type="match status" value="1"/>
</dbReference>
<comment type="caution">
    <text evidence="11">The sequence shown here is derived from an EMBL/GenBank/DDBJ whole genome shotgun (WGS) entry which is preliminary data.</text>
</comment>
<comment type="similarity">
    <text evidence="1 8 9">Belongs to the universal ribosomal protein uS3 family.</text>
</comment>
<keyword evidence="2 8" id="KW-0699">rRNA-binding</keyword>
<dbReference type="HAMAP" id="MF_01309_B">
    <property type="entry name" value="Ribosomal_uS3_B"/>
    <property type="match status" value="1"/>
</dbReference>
<sequence>MPHLVNPIGFRLIVNKKWNSAWFADKKQYRDYFFEDRKIRELLQNRLKSAGLERVEIERSVNDIRITVVVLRPGLVIGRGGLGIEALKKDLQKSITGRLKNFNVVESKKGDLSAKLVGENIAGQLIRRYPFRRAVDQAMERTMQSGALGIKVEIGGRLGGLERARTEKKSRGEVPVSTIDENIDYALTLAETKFGTIGIKVWIHKI</sequence>
<dbReference type="GO" id="GO:0019843">
    <property type="term" value="F:rRNA binding"/>
    <property type="evidence" value="ECO:0007669"/>
    <property type="project" value="UniProtKB-UniRule"/>
</dbReference>
<dbReference type="InterPro" id="IPR015946">
    <property type="entry name" value="KH_dom-like_a/b"/>
</dbReference>
<dbReference type="GO" id="GO:0003729">
    <property type="term" value="F:mRNA binding"/>
    <property type="evidence" value="ECO:0007669"/>
    <property type="project" value="UniProtKB-UniRule"/>
</dbReference>
<name>A0A0G1C2N8_9BACT</name>
<organism evidence="11 12">
    <name type="scientific">candidate division CPR1 bacterium GW2011_GWA2_42_17</name>
    <dbReference type="NCBI Taxonomy" id="1618341"/>
    <lineage>
        <taxon>Bacteria</taxon>
        <taxon>candidate division CPR1</taxon>
    </lineage>
</organism>
<gene>
    <name evidence="8" type="primary">rpsC</name>
    <name evidence="11" type="ORF">UV05_C0017G0017</name>
</gene>
<keyword evidence="5 8" id="KW-0687">Ribonucleoprotein</keyword>
<dbReference type="InterPro" id="IPR057258">
    <property type="entry name" value="Ribosomal_uS3"/>
</dbReference>
<evidence type="ECO:0000256" key="8">
    <source>
        <dbReference type="HAMAP-Rule" id="MF_01309"/>
    </source>
</evidence>
<dbReference type="InterPro" id="IPR001351">
    <property type="entry name" value="Ribosomal_uS3_C"/>
</dbReference>
<dbReference type="InterPro" id="IPR009019">
    <property type="entry name" value="KH_sf_prok-type"/>
</dbReference>
<accession>A0A0G1C2N8</accession>
<feature type="domain" description="KH type-2" evidence="10">
    <location>
        <begin position="39"/>
        <end position="108"/>
    </location>
</feature>
<dbReference type="FunFam" id="3.30.300.20:FF:000001">
    <property type="entry name" value="30S ribosomal protein S3"/>
    <property type="match status" value="1"/>
</dbReference>
<dbReference type="EMBL" id="LCCZ01000017">
    <property type="protein sequence ID" value="KKS43908.1"/>
    <property type="molecule type" value="Genomic_DNA"/>
</dbReference>
<dbReference type="AlphaFoldDB" id="A0A0G1C2N8"/>
<evidence type="ECO:0000256" key="2">
    <source>
        <dbReference type="ARBA" id="ARBA00022730"/>
    </source>
</evidence>
<dbReference type="GO" id="GO:0022627">
    <property type="term" value="C:cytosolic small ribosomal subunit"/>
    <property type="evidence" value="ECO:0007669"/>
    <property type="project" value="TreeGrafter"/>
</dbReference>
<proteinExistence type="inferred from homology"/>